<dbReference type="Pfam" id="PF00152">
    <property type="entry name" value="tRNA-synt_2"/>
    <property type="match status" value="1"/>
</dbReference>
<evidence type="ECO:0000256" key="1">
    <source>
        <dbReference type="ARBA" id="ARBA00008226"/>
    </source>
</evidence>
<protein>
    <recommendedName>
        <fullName evidence="9">Lysine--tRNA ligase</fullName>
        <ecNumber evidence="9">6.1.1.6</ecNumber>
    </recommendedName>
    <alternativeName>
        <fullName evidence="9">Lysyl-tRNA synthetase</fullName>
        <shortName evidence="9">LysRS</shortName>
    </alternativeName>
</protein>
<dbReference type="NCBIfam" id="TIGR00499">
    <property type="entry name" value="lysS_bact"/>
    <property type="match status" value="1"/>
</dbReference>
<dbReference type="RefSeq" id="WP_377003618.1">
    <property type="nucleotide sequence ID" value="NZ_JBHSGG010000014.1"/>
</dbReference>
<keyword evidence="7 9" id="KW-0030">Aminoacyl-tRNA synthetase</keyword>
<dbReference type="Gene3D" id="2.40.50.140">
    <property type="entry name" value="Nucleic acid-binding proteins"/>
    <property type="match status" value="1"/>
</dbReference>
<dbReference type="Gene3D" id="3.30.930.10">
    <property type="entry name" value="Bira Bifunctional Protein, Domain 2"/>
    <property type="match status" value="1"/>
</dbReference>
<feature type="domain" description="Aminoacyl-transfer RNA synthetases class-II family profile" evidence="11">
    <location>
        <begin position="185"/>
        <end position="501"/>
    </location>
</feature>
<evidence type="ECO:0000256" key="4">
    <source>
        <dbReference type="ARBA" id="ARBA00022723"/>
    </source>
</evidence>
<feature type="binding site" evidence="9">
    <location>
        <position position="420"/>
    </location>
    <ligand>
        <name>Mg(2+)</name>
        <dbReference type="ChEBI" id="CHEBI:18420"/>
        <label>1</label>
    </ligand>
</feature>
<dbReference type="PANTHER" id="PTHR42918">
    <property type="entry name" value="LYSYL-TRNA SYNTHETASE"/>
    <property type="match status" value="1"/>
</dbReference>
<evidence type="ECO:0000256" key="2">
    <source>
        <dbReference type="ARBA" id="ARBA00022490"/>
    </source>
</evidence>
<keyword evidence="4 9" id="KW-0479">Metal-binding</keyword>
<comment type="subcellular location">
    <subcellularLocation>
        <location evidence="9">Cytoplasm</location>
    </subcellularLocation>
</comment>
<reference evidence="13" key="1">
    <citation type="journal article" date="2019" name="Int. J. Syst. Evol. Microbiol.">
        <title>The Global Catalogue of Microorganisms (GCM) 10K type strain sequencing project: providing services to taxonomists for standard genome sequencing and annotation.</title>
        <authorList>
            <consortium name="The Broad Institute Genomics Platform"/>
            <consortium name="The Broad Institute Genome Sequencing Center for Infectious Disease"/>
            <person name="Wu L."/>
            <person name="Ma J."/>
        </authorList>
    </citation>
    <scope>NUCLEOTIDE SEQUENCE [LARGE SCALE GENOMIC DNA]</scope>
    <source>
        <strain evidence="13">CGMCC 1.13574</strain>
    </source>
</reference>
<evidence type="ECO:0000256" key="8">
    <source>
        <dbReference type="ARBA" id="ARBA00048573"/>
    </source>
</evidence>
<keyword evidence="6 9" id="KW-0067">ATP-binding</keyword>
<evidence type="ECO:0000256" key="9">
    <source>
        <dbReference type="HAMAP-Rule" id="MF_00252"/>
    </source>
</evidence>
<dbReference type="InterPro" id="IPR002313">
    <property type="entry name" value="Lys-tRNA-ligase_II"/>
</dbReference>
<dbReference type="InterPro" id="IPR012340">
    <property type="entry name" value="NA-bd_OB-fold"/>
</dbReference>
<dbReference type="EC" id="6.1.1.6" evidence="9"/>
<accession>A0ABV9NI26</accession>
<comment type="similarity">
    <text evidence="1 9">Belongs to the class-II aminoacyl-tRNA synthetase family.</text>
</comment>
<sequence>MSTPVPEAALDENKLIAERRSKLAALRARGNAFPNDFRRDALAGDLQAAFADAEAWTAEAIEAEGRRVALAGRLMAKRIMGKASFAQIQDESGRIQLFLQAGALGEAYDAFKHFDVGDIVGVAGTLTRTRTGELSVRADALRLLTKSLRPLPDKWHGLADVEQRYRQRYVDLIVTPEAREVIVKRSKIIRAIRAWLDARRFLEVETPMMHYIPGGATARPFVTHHNALDLQLYLRVAPELYLKRLVVGGLERVYEINRNFRNEGVSTRHNPEFTMLELYEAYVDYHEVMDLTENVIRDVAREVLGTTRVHWDGADIDLAPAFRRWRMDEAVRHHNPEITAADCRDRDALRRHCERLGIPYKPGYGWGKLLLEIFEKTVEHTLVQPTFITDHPVEVSPLARASDGDPGFTDRFELFVNGRELANGFSELNDPEDQAARFQAQVAEKEGGDDEAMHYDADYIRALEVGLPPTGGLGIGIDRLVMLLTGATSIRDVLLFPYMRPEGGA</sequence>
<dbReference type="Pfam" id="PF01336">
    <property type="entry name" value="tRNA_anti-codon"/>
    <property type="match status" value="1"/>
</dbReference>
<dbReference type="InterPro" id="IPR044136">
    <property type="entry name" value="Lys-tRNA-ligase_II_N"/>
</dbReference>
<keyword evidence="9" id="KW-0648">Protein biosynthesis</keyword>
<keyword evidence="9 10" id="KW-0460">Magnesium</keyword>
<dbReference type="InterPro" id="IPR045864">
    <property type="entry name" value="aa-tRNA-synth_II/BPL/LPL"/>
</dbReference>
<comment type="subunit">
    <text evidence="9">Homodimer.</text>
</comment>
<evidence type="ECO:0000256" key="5">
    <source>
        <dbReference type="ARBA" id="ARBA00022741"/>
    </source>
</evidence>
<feature type="binding site" evidence="9">
    <location>
        <position position="413"/>
    </location>
    <ligand>
        <name>Mg(2+)</name>
        <dbReference type="ChEBI" id="CHEBI:18420"/>
        <label>1</label>
    </ligand>
</feature>
<evidence type="ECO:0000313" key="13">
    <source>
        <dbReference type="Proteomes" id="UP001595892"/>
    </source>
</evidence>
<dbReference type="InterPro" id="IPR004364">
    <property type="entry name" value="Aa-tRNA-synt_II"/>
</dbReference>
<feature type="binding site" evidence="9">
    <location>
        <position position="420"/>
    </location>
    <ligand>
        <name>Mg(2+)</name>
        <dbReference type="ChEBI" id="CHEBI:18420"/>
        <label>2</label>
    </ligand>
</feature>
<proteinExistence type="inferred from homology"/>
<dbReference type="InterPro" id="IPR006195">
    <property type="entry name" value="aa-tRNA-synth_II"/>
</dbReference>
<dbReference type="InterPro" id="IPR018149">
    <property type="entry name" value="Lys-tRNA-synth_II_C"/>
</dbReference>
<dbReference type="SUPFAM" id="SSF50249">
    <property type="entry name" value="Nucleic acid-binding proteins"/>
    <property type="match status" value="1"/>
</dbReference>
<dbReference type="CDD" id="cd04322">
    <property type="entry name" value="LysRS_N"/>
    <property type="match status" value="1"/>
</dbReference>
<dbReference type="CDD" id="cd00775">
    <property type="entry name" value="LysRS_core"/>
    <property type="match status" value="1"/>
</dbReference>
<evidence type="ECO:0000256" key="10">
    <source>
        <dbReference type="RuleBase" id="RU000336"/>
    </source>
</evidence>
<keyword evidence="13" id="KW-1185">Reference proteome</keyword>
<comment type="caution">
    <text evidence="12">The sequence shown here is derived from an EMBL/GenBank/DDBJ whole genome shotgun (WGS) entry which is preliminary data.</text>
</comment>
<evidence type="ECO:0000313" key="12">
    <source>
        <dbReference type="EMBL" id="MFC4727611.1"/>
    </source>
</evidence>
<gene>
    <name evidence="9 12" type="primary">lysS</name>
    <name evidence="12" type="ORF">ACFO3Q_05450</name>
</gene>
<name>A0ABV9NI26_9GAMM</name>
<dbReference type="InterPro" id="IPR004365">
    <property type="entry name" value="NA-bd_OB_tRNA"/>
</dbReference>
<dbReference type="HAMAP" id="MF_00252">
    <property type="entry name" value="Lys_tRNA_synth_class2"/>
    <property type="match status" value="1"/>
</dbReference>
<keyword evidence="2 9" id="KW-0963">Cytoplasm</keyword>
<dbReference type="PRINTS" id="PR00982">
    <property type="entry name" value="TRNASYNTHLYS"/>
</dbReference>
<dbReference type="PROSITE" id="PS50862">
    <property type="entry name" value="AA_TRNA_LIGASE_II"/>
    <property type="match status" value="1"/>
</dbReference>
<keyword evidence="5 9" id="KW-0547">Nucleotide-binding</keyword>
<dbReference type="Proteomes" id="UP001595892">
    <property type="component" value="Unassembled WGS sequence"/>
</dbReference>
<comment type="catalytic activity">
    <reaction evidence="8 9 10">
        <text>tRNA(Lys) + L-lysine + ATP = L-lysyl-tRNA(Lys) + AMP + diphosphate</text>
        <dbReference type="Rhea" id="RHEA:20792"/>
        <dbReference type="Rhea" id="RHEA-COMP:9696"/>
        <dbReference type="Rhea" id="RHEA-COMP:9697"/>
        <dbReference type="ChEBI" id="CHEBI:30616"/>
        <dbReference type="ChEBI" id="CHEBI:32551"/>
        <dbReference type="ChEBI" id="CHEBI:33019"/>
        <dbReference type="ChEBI" id="CHEBI:78442"/>
        <dbReference type="ChEBI" id="CHEBI:78529"/>
        <dbReference type="ChEBI" id="CHEBI:456215"/>
        <dbReference type="EC" id="6.1.1.6"/>
    </reaction>
</comment>
<comment type="cofactor">
    <cofactor evidence="9 10">
        <name>Mg(2+)</name>
        <dbReference type="ChEBI" id="CHEBI:18420"/>
    </cofactor>
    <text evidence="9 10">Binds 3 Mg(2+) ions per subunit.</text>
</comment>
<dbReference type="NCBIfam" id="NF001756">
    <property type="entry name" value="PRK00484.1"/>
    <property type="match status" value="1"/>
</dbReference>
<dbReference type="PANTHER" id="PTHR42918:SF15">
    <property type="entry name" value="LYSINE--TRNA LIGASE, CHLOROPLASTIC_MITOCHONDRIAL"/>
    <property type="match status" value="1"/>
</dbReference>
<dbReference type="GO" id="GO:0004824">
    <property type="term" value="F:lysine-tRNA ligase activity"/>
    <property type="evidence" value="ECO:0007669"/>
    <property type="project" value="UniProtKB-EC"/>
</dbReference>
<evidence type="ECO:0000259" key="11">
    <source>
        <dbReference type="PROSITE" id="PS50862"/>
    </source>
</evidence>
<evidence type="ECO:0000256" key="7">
    <source>
        <dbReference type="ARBA" id="ARBA00023146"/>
    </source>
</evidence>
<dbReference type="EMBL" id="JBHSGG010000014">
    <property type="protein sequence ID" value="MFC4727611.1"/>
    <property type="molecule type" value="Genomic_DNA"/>
</dbReference>
<evidence type="ECO:0000256" key="6">
    <source>
        <dbReference type="ARBA" id="ARBA00022840"/>
    </source>
</evidence>
<evidence type="ECO:0000256" key="3">
    <source>
        <dbReference type="ARBA" id="ARBA00022598"/>
    </source>
</evidence>
<organism evidence="12 13">
    <name type="scientific">Coralloluteibacterium thermophilum</name>
    <dbReference type="NCBI Taxonomy" id="2707049"/>
    <lineage>
        <taxon>Bacteria</taxon>
        <taxon>Pseudomonadati</taxon>
        <taxon>Pseudomonadota</taxon>
        <taxon>Gammaproteobacteria</taxon>
        <taxon>Lysobacterales</taxon>
        <taxon>Lysobacteraceae</taxon>
        <taxon>Coralloluteibacterium</taxon>
    </lineage>
</organism>
<keyword evidence="3 9" id="KW-0436">Ligase</keyword>
<dbReference type="SUPFAM" id="SSF55681">
    <property type="entry name" value="Class II aaRS and biotin synthetases"/>
    <property type="match status" value="1"/>
</dbReference>